<dbReference type="Proteomes" id="UP001152795">
    <property type="component" value="Unassembled WGS sequence"/>
</dbReference>
<evidence type="ECO:0000256" key="1">
    <source>
        <dbReference type="SAM" id="MobiDB-lite"/>
    </source>
</evidence>
<proteinExistence type="predicted"/>
<feature type="compositionally biased region" description="Polar residues" evidence="1">
    <location>
        <begin position="1"/>
        <end position="17"/>
    </location>
</feature>
<feature type="region of interest" description="Disordered" evidence="1">
    <location>
        <begin position="1"/>
        <end position="53"/>
    </location>
</feature>
<dbReference type="AlphaFoldDB" id="A0A7D9DKX8"/>
<evidence type="ECO:0000313" key="3">
    <source>
        <dbReference type="Proteomes" id="UP001152795"/>
    </source>
</evidence>
<gene>
    <name evidence="2" type="ORF">PACLA_8A005135</name>
</gene>
<feature type="compositionally biased region" description="Polar residues" evidence="1">
    <location>
        <begin position="26"/>
        <end position="36"/>
    </location>
</feature>
<keyword evidence="3" id="KW-1185">Reference proteome</keyword>
<sequence length="266" mass="29894">MNFAGNFNDSMPQSQMTPGKRVVGNNVDSVVEQSNDSAKKLKSSYRVGQKPNIKPSRRQALKWETVKADIRAWINSLLGRKHKNANINELKVNDDIISDDKSITETLNEYFINIGMKMAAESACQSTDALNDQVIYESTVLLPKENFHFADITIDSVSKRLQKLNVSKATENFMGSACKTGNNSMSDRNSAPKMDETLRKLGHDAKMSVVKWMPLFGESEEFEACCAARLDEILKQALDLEQNLIEQKECLRARMKAVSRTLMASY</sequence>
<reference evidence="2" key="1">
    <citation type="submission" date="2020-04" db="EMBL/GenBank/DDBJ databases">
        <authorList>
            <person name="Alioto T."/>
            <person name="Alioto T."/>
            <person name="Gomez Garrido J."/>
        </authorList>
    </citation>
    <scope>NUCLEOTIDE SEQUENCE</scope>
    <source>
        <strain evidence="2">A484AB</strain>
    </source>
</reference>
<name>A0A7D9DKX8_PARCT</name>
<dbReference type="OrthoDB" id="6155282at2759"/>
<organism evidence="2 3">
    <name type="scientific">Paramuricea clavata</name>
    <name type="common">Red gorgonian</name>
    <name type="synonym">Violescent sea-whip</name>
    <dbReference type="NCBI Taxonomy" id="317549"/>
    <lineage>
        <taxon>Eukaryota</taxon>
        <taxon>Metazoa</taxon>
        <taxon>Cnidaria</taxon>
        <taxon>Anthozoa</taxon>
        <taxon>Octocorallia</taxon>
        <taxon>Malacalcyonacea</taxon>
        <taxon>Plexauridae</taxon>
        <taxon>Paramuricea</taxon>
    </lineage>
</organism>
<dbReference type="EMBL" id="CACRXK020000911">
    <property type="protein sequence ID" value="CAB3985731.1"/>
    <property type="molecule type" value="Genomic_DNA"/>
</dbReference>
<comment type="caution">
    <text evidence="2">The sequence shown here is derived from an EMBL/GenBank/DDBJ whole genome shotgun (WGS) entry which is preliminary data.</text>
</comment>
<protein>
    <submittedName>
        <fullName evidence="2">Uncharacterized protein</fullName>
    </submittedName>
</protein>
<accession>A0A7D9DKX8</accession>
<evidence type="ECO:0000313" key="2">
    <source>
        <dbReference type="EMBL" id="CAB3985731.1"/>
    </source>
</evidence>